<dbReference type="PROSITE" id="PS50850">
    <property type="entry name" value="MFS"/>
    <property type="match status" value="1"/>
</dbReference>
<organism evidence="10 11">
    <name type="scientific">Planobacterium oryzisoli</name>
    <dbReference type="NCBI Taxonomy" id="2771435"/>
    <lineage>
        <taxon>Bacteria</taxon>
        <taxon>Pseudomonadati</taxon>
        <taxon>Bacteroidota</taxon>
        <taxon>Flavobacteriia</taxon>
        <taxon>Flavobacteriales</taxon>
        <taxon>Weeksellaceae</taxon>
        <taxon>Chryseobacterium group</taxon>
        <taxon>Chryseobacterium</taxon>
    </lineage>
</organism>
<feature type="transmembrane region" description="Helical" evidence="8">
    <location>
        <begin position="12"/>
        <end position="36"/>
    </location>
</feature>
<dbReference type="RefSeq" id="WP_194738310.1">
    <property type="nucleotide sequence ID" value="NZ_JADKYY010000001.1"/>
</dbReference>
<proteinExistence type="inferred from homology"/>
<evidence type="ECO:0000256" key="6">
    <source>
        <dbReference type="ARBA" id="ARBA00022989"/>
    </source>
</evidence>
<evidence type="ECO:0000256" key="4">
    <source>
        <dbReference type="ARBA" id="ARBA00022448"/>
    </source>
</evidence>
<evidence type="ECO:0000256" key="1">
    <source>
        <dbReference type="ARBA" id="ARBA00003279"/>
    </source>
</evidence>
<comment type="function">
    <text evidence="1">Resistance to tetracycline by an active tetracycline efflux. This is an energy-dependent process that decreases the accumulation of the antibiotic in whole cells. This protein functions as a metal-tetracycline/H(+) antiporter.</text>
</comment>
<evidence type="ECO:0000259" key="9">
    <source>
        <dbReference type="PROSITE" id="PS50850"/>
    </source>
</evidence>
<dbReference type="InterPro" id="IPR005829">
    <property type="entry name" value="Sugar_transporter_CS"/>
</dbReference>
<evidence type="ECO:0000313" key="11">
    <source>
        <dbReference type="Proteomes" id="UP000694480"/>
    </source>
</evidence>
<evidence type="ECO:0000256" key="8">
    <source>
        <dbReference type="SAM" id="Phobius"/>
    </source>
</evidence>
<sequence>MVKKEQKSAAIGFIFITLLIDITGWGIVIPVVPALIEELIQADISEAAKYGGWLSFLYAFMQFVFAPVLGNLSDRYGRRPIILFSLLGFSINFFLQAWAPTILWLFIGRIFSGITGASITTASAYIADISDESNRSKNFGMIGAAFGLGFIIGPVIGGLLGQYGPRIPFIAAGILCLINFLYGWFVLPESLDSSHRRKFQWKRANPVASLYGIKRYPKIVKLMVAWFLVYIAAHAVQTNWSFFTMYRFNWDEKMVGISLGVMGALTAFVQGFLIRRLHPRIGNERSILYGIVFYAVGMLLFAFAADSWMMLVILLIYCLGGIAGPALQSLITSLVPANEQGDLQGALTSVVSLTSIIGPPLMTNVFYYFTHDTAPFLFPGAPFFLGFLLMALSAYFVYIVFHKKRSTAHQV</sequence>
<accession>A0A930YU30</accession>
<feature type="transmembrane region" description="Helical" evidence="8">
    <location>
        <begin position="48"/>
        <end position="69"/>
    </location>
</feature>
<dbReference type="InterPro" id="IPR001958">
    <property type="entry name" value="Tet-R_TetA/multi-R_MdtG-like"/>
</dbReference>
<dbReference type="GO" id="GO:0022857">
    <property type="term" value="F:transmembrane transporter activity"/>
    <property type="evidence" value="ECO:0007669"/>
    <property type="project" value="InterPro"/>
</dbReference>
<dbReference type="AlphaFoldDB" id="A0A930YU30"/>
<feature type="transmembrane region" description="Helical" evidence="8">
    <location>
        <begin position="105"/>
        <end position="127"/>
    </location>
</feature>
<evidence type="ECO:0000256" key="2">
    <source>
        <dbReference type="ARBA" id="ARBA00004141"/>
    </source>
</evidence>
<keyword evidence="6 8" id="KW-1133">Transmembrane helix</keyword>
<protein>
    <submittedName>
        <fullName evidence="10">TCR/Tet family MFS transporter</fullName>
    </submittedName>
</protein>
<dbReference type="InterPro" id="IPR011701">
    <property type="entry name" value="MFS"/>
</dbReference>
<gene>
    <name evidence="10" type="ORF">IC612_01045</name>
</gene>
<comment type="subcellular location">
    <subcellularLocation>
        <location evidence="2">Membrane</location>
        <topology evidence="2">Multi-pass membrane protein</topology>
    </subcellularLocation>
</comment>
<keyword evidence="11" id="KW-1185">Reference proteome</keyword>
<dbReference type="InterPro" id="IPR020846">
    <property type="entry name" value="MFS_dom"/>
</dbReference>
<feature type="transmembrane region" description="Helical" evidence="8">
    <location>
        <begin position="81"/>
        <end position="99"/>
    </location>
</feature>
<keyword evidence="7 8" id="KW-0472">Membrane</keyword>
<comment type="caution">
    <text evidence="10">The sequence shown here is derived from an EMBL/GenBank/DDBJ whole genome shotgun (WGS) entry which is preliminary data.</text>
</comment>
<feature type="transmembrane region" description="Helical" evidence="8">
    <location>
        <begin position="347"/>
        <end position="369"/>
    </location>
</feature>
<feature type="transmembrane region" description="Helical" evidence="8">
    <location>
        <begin position="256"/>
        <end position="274"/>
    </location>
</feature>
<dbReference type="PANTHER" id="PTHR23504:SF15">
    <property type="entry name" value="MAJOR FACILITATOR SUPERFAMILY (MFS) PROFILE DOMAIN-CONTAINING PROTEIN"/>
    <property type="match status" value="1"/>
</dbReference>
<feature type="domain" description="Major facilitator superfamily (MFS) profile" evidence="9">
    <location>
        <begin position="10"/>
        <end position="405"/>
    </location>
</feature>
<keyword evidence="4" id="KW-0813">Transport</keyword>
<dbReference type="SUPFAM" id="SSF103473">
    <property type="entry name" value="MFS general substrate transporter"/>
    <property type="match status" value="1"/>
</dbReference>
<dbReference type="EMBL" id="JADKYY010000001">
    <property type="protein sequence ID" value="MBF5026384.1"/>
    <property type="molecule type" value="Genomic_DNA"/>
</dbReference>
<dbReference type="CDD" id="cd17388">
    <property type="entry name" value="MFS_TetA"/>
    <property type="match status" value="1"/>
</dbReference>
<dbReference type="InterPro" id="IPR036259">
    <property type="entry name" value="MFS_trans_sf"/>
</dbReference>
<feature type="transmembrane region" description="Helical" evidence="8">
    <location>
        <begin position="311"/>
        <end position="335"/>
    </location>
</feature>
<reference evidence="10" key="1">
    <citation type="submission" date="2020-11" db="EMBL/GenBank/DDBJ databases">
        <title>Genome seq and assembly of Planobacterium sp.</title>
        <authorList>
            <person name="Chhetri G."/>
        </authorList>
    </citation>
    <scope>NUCLEOTIDE SEQUENCE</scope>
    <source>
        <strain evidence="10">GCR5</strain>
    </source>
</reference>
<keyword evidence="5 8" id="KW-0812">Transmembrane</keyword>
<name>A0A930YU30_9FLAO</name>
<evidence type="ECO:0000256" key="7">
    <source>
        <dbReference type="ARBA" id="ARBA00023136"/>
    </source>
</evidence>
<dbReference type="PANTHER" id="PTHR23504">
    <property type="entry name" value="MAJOR FACILITATOR SUPERFAMILY DOMAIN-CONTAINING PROTEIN 10"/>
    <property type="match status" value="1"/>
</dbReference>
<feature type="transmembrane region" description="Helical" evidence="8">
    <location>
        <begin position="219"/>
        <end position="236"/>
    </location>
</feature>
<dbReference type="Proteomes" id="UP000694480">
    <property type="component" value="Unassembled WGS sequence"/>
</dbReference>
<dbReference type="PRINTS" id="PR01035">
    <property type="entry name" value="TCRTETA"/>
</dbReference>
<dbReference type="Gene3D" id="1.20.1250.20">
    <property type="entry name" value="MFS general substrate transporter like domains"/>
    <property type="match status" value="1"/>
</dbReference>
<dbReference type="Pfam" id="PF07690">
    <property type="entry name" value="MFS_1"/>
    <property type="match status" value="1"/>
</dbReference>
<feature type="transmembrane region" description="Helical" evidence="8">
    <location>
        <begin position="286"/>
        <end position="305"/>
    </location>
</feature>
<dbReference type="PROSITE" id="PS00216">
    <property type="entry name" value="SUGAR_TRANSPORT_1"/>
    <property type="match status" value="1"/>
</dbReference>
<evidence type="ECO:0000313" key="10">
    <source>
        <dbReference type="EMBL" id="MBF5026384.1"/>
    </source>
</evidence>
<comment type="similarity">
    <text evidence="3">Belongs to the major facilitator superfamily. TCR/Tet family.</text>
</comment>
<evidence type="ECO:0000256" key="5">
    <source>
        <dbReference type="ARBA" id="ARBA00022692"/>
    </source>
</evidence>
<dbReference type="GO" id="GO:0016020">
    <property type="term" value="C:membrane"/>
    <property type="evidence" value="ECO:0007669"/>
    <property type="project" value="UniProtKB-SubCell"/>
</dbReference>
<feature type="transmembrane region" description="Helical" evidence="8">
    <location>
        <begin position="139"/>
        <end position="161"/>
    </location>
</feature>
<feature type="transmembrane region" description="Helical" evidence="8">
    <location>
        <begin position="381"/>
        <end position="401"/>
    </location>
</feature>
<evidence type="ECO:0000256" key="3">
    <source>
        <dbReference type="ARBA" id="ARBA00007520"/>
    </source>
</evidence>
<feature type="transmembrane region" description="Helical" evidence="8">
    <location>
        <begin position="167"/>
        <end position="187"/>
    </location>
</feature>